<dbReference type="InterPro" id="IPR018524">
    <property type="entry name" value="DNA/RNA_endonuclease_AS"/>
</dbReference>
<dbReference type="EC" id="3.1.30.-" evidence="10"/>
<feature type="transmembrane region" description="Helical" evidence="12">
    <location>
        <begin position="21"/>
        <end position="39"/>
    </location>
</feature>
<dbReference type="InterPro" id="IPR044925">
    <property type="entry name" value="His-Me_finger_sf"/>
</dbReference>
<keyword evidence="12" id="KW-0812">Transmembrane</keyword>
<dbReference type="GO" id="GO:0003676">
    <property type="term" value="F:nucleic acid binding"/>
    <property type="evidence" value="ECO:0007669"/>
    <property type="project" value="InterPro"/>
</dbReference>
<evidence type="ECO:0000256" key="1">
    <source>
        <dbReference type="ARBA" id="ARBA00001946"/>
    </source>
</evidence>
<dbReference type="GO" id="GO:0004519">
    <property type="term" value="F:endonuclease activity"/>
    <property type="evidence" value="ECO:0007669"/>
    <property type="project" value="UniProtKB-UniRule"/>
</dbReference>
<evidence type="ECO:0000256" key="9">
    <source>
        <dbReference type="PIRSR" id="PIRSR640255-2"/>
    </source>
</evidence>
<keyword evidence="5 10" id="KW-0255">Endonuclease</keyword>
<evidence type="ECO:0000313" key="15">
    <source>
        <dbReference type="EMBL" id="QMW04205.1"/>
    </source>
</evidence>
<keyword evidence="6 10" id="KW-0378">Hydrolase</keyword>
<dbReference type="Pfam" id="PF01223">
    <property type="entry name" value="Endonuclease_NS"/>
    <property type="match status" value="1"/>
</dbReference>
<evidence type="ECO:0000256" key="6">
    <source>
        <dbReference type="ARBA" id="ARBA00022801"/>
    </source>
</evidence>
<keyword evidence="12" id="KW-1133">Transmembrane helix</keyword>
<keyword evidence="7" id="KW-0460">Magnesium</keyword>
<keyword evidence="3 10" id="KW-0540">Nuclease</keyword>
<feature type="compositionally biased region" description="Low complexity" evidence="11">
    <location>
        <begin position="91"/>
        <end position="109"/>
    </location>
</feature>
<dbReference type="PROSITE" id="PS01070">
    <property type="entry name" value="NUCLEASE_NON_SPEC"/>
    <property type="match status" value="1"/>
</dbReference>
<dbReference type="InterPro" id="IPR044929">
    <property type="entry name" value="DNA/RNA_non-sp_Endonuclease_sf"/>
</dbReference>
<evidence type="ECO:0000256" key="10">
    <source>
        <dbReference type="RuleBase" id="RU366055"/>
    </source>
</evidence>
<evidence type="ECO:0000313" key="16">
    <source>
        <dbReference type="Proteomes" id="UP000515369"/>
    </source>
</evidence>
<feature type="active site" description="Proton acceptor" evidence="8">
    <location>
        <position position="198"/>
    </location>
</feature>
<feature type="domain" description="DNA/RNA non-specific endonuclease/pyrophosphatase/phosphodiesterase" evidence="14">
    <location>
        <begin position="135"/>
        <end position="330"/>
    </location>
</feature>
<protein>
    <recommendedName>
        <fullName evidence="10">Endonuclease</fullName>
        <ecNumber evidence="10">3.1.30.-</ecNumber>
    </recommendedName>
</protein>
<evidence type="ECO:0000259" key="14">
    <source>
        <dbReference type="SMART" id="SM00892"/>
    </source>
</evidence>
<dbReference type="CDD" id="cd00091">
    <property type="entry name" value="NUC"/>
    <property type="match status" value="1"/>
</dbReference>
<feature type="binding site" evidence="9">
    <location>
        <position position="229"/>
    </location>
    <ligand>
        <name>Mg(2+)</name>
        <dbReference type="ChEBI" id="CHEBI:18420"/>
        <note>catalytic</note>
    </ligand>
</feature>
<evidence type="ECO:0000256" key="4">
    <source>
        <dbReference type="ARBA" id="ARBA00022723"/>
    </source>
</evidence>
<dbReference type="AlphaFoldDB" id="A0A7G5GZB3"/>
<evidence type="ECO:0000256" key="8">
    <source>
        <dbReference type="PIRSR" id="PIRSR640255-1"/>
    </source>
</evidence>
<sequence>MFFKPRFSTKNYARRGFRLRGNSLITLFVFFLIGLFLHYGGRTKPVVAFWNDFRQIIGLGRSRSDREGSNPYKAPEPKSDEATDDRRGGQSNESEASDNNSSSPSEASSGNQRFDFEKQVDFLLPVSKANGELIRHEGYTLSYRNQYKDAEWVAYPLLAYETTGDADRKNEQFKPDPAVEDGTALPFDYTRSGYDRGHLAPAADFKFSQRMMRETFFMSNITPQVPEFNRGIWGDLENQIRSWARRDKGVYVVTGPVLKPGLSTIGKSTEVSVPEKFYKVILYCNKPDIRMVGFLMTNEGSNKSLKEFVVPVDLIEQLTGLDFFPKIPDDLEQKLESKSREEVVDEWFDN</sequence>
<feature type="compositionally biased region" description="Basic and acidic residues" evidence="11">
    <location>
        <begin position="75"/>
        <end position="88"/>
    </location>
</feature>
<dbReference type="SMART" id="SM00477">
    <property type="entry name" value="NUC"/>
    <property type="match status" value="1"/>
</dbReference>
<dbReference type="InterPro" id="IPR020821">
    <property type="entry name" value="ENPP1-3/EXOG-like_nuc-like"/>
</dbReference>
<dbReference type="GO" id="GO:0046872">
    <property type="term" value="F:metal ion binding"/>
    <property type="evidence" value="ECO:0007669"/>
    <property type="project" value="UniProtKB-KW"/>
</dbReference>
<reference evidence="15 16" key="1">
    <citation type="submission" date="2020-07" db="EMBL/GenBank/DDBJ databases">
        <title>Spirosoma foliorum sp. nov., isolated from the leaves on the Nejang mountain Korea, Republic of.</title>
        <authorList>
            <person name="Ho H."/>
            <person name="Lee Y.-J."/>
            <person name="Nurcahyanto D.-A."/>
            <person name="Kim S.-G."/>
        </authorList>
    </citation>
    <scope>NUCLEOTIDE SEQUENCE [LARGE SCALE GENOMIC DNA]</scope>
    <source>
        <strain evidence="15 16">PL0136</strain>
    </source>
</reference>
<keyword evidence="4 9" id="KW-0479">Metal-binding</keyword>
<dbReference type="GO" id="GO:0016787">
    <property type="term" value="F:hydrolase activity"/>
    <property type="evidence" value="ECO:0007669"/>
    <property type="project" value="UniProtKB-KW"/>
</dbReference>
<comment type="cofactor">
    <cofactor evidence="1 10">
        <name>Mg(2+)</name>
        <dbReference type="ChEBI" id="CHEBI:18420"/>
    </cofactor>
</comment>
<name>A0A7G5GZB3_9BACT</name>
<dbReference type="Gene3D" id="3.40.570.10">
    <property type="entry name" value="Extracellular Endonuclease, subunit A"/>
    <property type="match status" value="1"/>
</dbReference>
<dbReference type="KEGG" id="sfol:H3H32_04420"/>
<feature type="domain" description="ENPP1-3/EXOG-like endonuclease/phosphodiesterase" evidence="13">
    <location>
        <begin position="136"/>
        <end position="330"/>
    </location>
</feature>
<keyword evidence="12" id="KW-0472">Membrane</keyword>
<accession>A0A7G5GZB3</accession>
<dbReference type="SUPFAM" id="SSF54060">
    <property type="entry name" value="His-Me finger endonucleases"/>
    <property type="match status" value="1"/>
</dbReference>
<evidence type="ECO:0000256" key="2">
    <source>
        <dbReference type="ARBA" id="ARBA00010052"/>
    </source>
</evidence>
<dbReference type="SMART" id="SM00892">
    <property type="entry name" value="Endonuclease_NS"/>
    <property type="match status" value="1"/>
</dbReference>
<gene>
    <name evidence="15" type="ORF">H3H32_04420</name>
</gene>
<evidence type="ECO:0000256" key="7">
    <source>
        <dbReference type="ARBA" id="ARBA00022842"/>
    </source>
</evidence>
<evidence type="ECO:0000256" key="3">
    <source>
        <dbReference type="ARBA" id="ARBA00022722"/>
    </source>
</evidence>
<dbReference type="PANTHER" id="PTHR13966:SF5">
    <property type="entry name" value="ENDONUCLEASE G, MITOCHONDRIAL"/>
    <property type="match status" value="1"/>
</dbReference>
<proteinExistence type="inferred from homology"/>
<evidence type="ECO:0000256" key="11">
    <source>
        <dbReference type="SAM" id="MobiDB-lite"/>
    </source>
</evidence>
<evidence type="ECO:0000259" key="13">
    <source>
        <dbReference type="SMART" id="SM00477"/>
    </source>
</evidence>
<feature type="region of interest" description="Disordered" evidence="11">
    <location>
        <begin position="64"/>
        <end position="111"/>
    </location>
</feature>
<dbReference type="Proteomes" id="UP000515369">
    <property type="component" value="Chromosome"/>
</dbReference>
<dbReference type="InterPro" id="IPR001604">
    <property type="entry name" value="Endo_G_ENPP1-like_dom"/>
</dbReference>
<dbReference type="PANTHER" id="PTHR13966">
    <property type="entry name" value="ENDONUCLEASE RELATED"/>
    <property type="match status" value="1"/>
</dbReference>
<evidence type="ECO:0000256" key="12">
    <source>
        <dbReference type="SAM" id="Phobius"/>
    </source>
</evidence>
<dbReference type="EMBL" id="CP059732">
    <property type="protein sequence ID" value="QMW04205.1"/>
    <property type="molecule type" value="Genomic_DNA"/>
</dbReference>
<organism evidence="15 16">
    <name type="scientific">Spirosoma foliorum</name>
    <dbReference type="NCBI Taxonomy" id="2710596"/>
    <lineage>
        <taxon>Bacteria</taxon>
        <taxon>Pseudomonadati</taxon>
        <taxon>Bacteroidota</taxon>
        <taxon>Cytophagia</taxon>
        <taxon>Cytophagales</taxon>
        <taxon>Cytophagaceae</taxon>
        <taxon>Spirosoma</taxon>
    </lineage>
</organism>
<keyword evidence="16" id="KW-1185">Reference proteome</keyword>
<dbReference type="RefSeq" id="WP_182461459.1">
    <property type="nucleotide sequence ID" value="NZ_CP059732.1"/>
</dbReference>
<dbReference type="InterPro" id="IPR040255">
    <property type="entry name" value="Non-specific_endonuclease"/>
</dbReference>
<evidence type="ECO:0000256" key="5">
    <source>
        <dbReference type="ARBA" id="ARBA00022759"/>
    </source>
</evidence>
<comment type="similarity">
    <text evidence="2 10">Belongs to the DNA/RNA non-specific endonuclease family.</text>
</comment>